<evidence type="ECO:0000256" key="8">
    <source>
        <dbReference type="ARBA" id="ARBA00023136"/>
    </source>
</evidence>
<evidence type="ECO:0000259" key="10">
    <source>
        <dbReference type="PROSITE" id="PS50893"/>
    </source>
</evidence>
<keyword evidence="2" id="KW-0813">Transport</keyword>
<keyword evidence="6 12" id="KW-0067">ATP-binding</keyword>
<dbReference type="AlphaFoldDB" id="A0A1I5J600"/>
<feature type="transmembrane region" description="Helical" evidence="9">
    <location>
        <begin position="26"/>
        <end position="44"/>
    </location>
</feature>
<keyword evidence="8 9" id="KW-0472">Membrane</keyword>
<dbReference type="Gene3D" id="3.40.50.300">
    <property type="entry name" value="P-loop containing nucleotide triphosphate hydrolases"/>
    <property type="match status" value="1"/>
</dbReference>
<evidence type="ECO:0000256" key="7">
    <source>
        <dbReference type="ARBA" id="ARBA00022989"/>
    </source>
</evidence>
<dbReference type="STRING" id="1527.SAMN04489757_1677"/>
<evidence type="ECO:0000256" key="9">
    <source>
        <dbReference type="SAM" id="Phobius"/>
    </source>
</evidence>
<dbReference type="InterPro" id="IPR027417">
    <property type="entry name" value="P-loop_NTPase"/>
</dbReference>
<dbReference type="FunFam" id="3.40.50.300:FF:000854">
    <property type="entry name" value="Multidrug ABC transporter ATP-binding protein"/>
    <property type="match status" value="1"/>
</dbReference>
<dbReference type="GO" id="GO:0005886">
    <property type="term" value="C:plasma membrane"/>
    <property type="evidence" value="ECO:0007669"/>
    <property type="project" value="UniProtKB-SubCell"/>
</dbReference>
<feature type="domain" description="ABC transporter" evidence="10">
    <location>
        <begin position="352"/>
        <end position="590"/>
    </location>
</feature>
<feature type="transmembrane region" description="Helical" evidence="9">
    <location>
        <begin position="298"/>
        <end position="316"/>
    </location>
</feature>
<keyword evidence="3" id="KW-1003">Cell membrane</keyword>
<evidence type="ECO:0000256" key="1">
    <source>
        <dbReference type="ARBA" id="ARBA00004651"/>
    </source>
</evidence>
<dbReference type="PANTHER" id="PTHR43394">
    <property type="entry name" value="ATP-DEPENDENT PERMEASE MDL1, MITOCHONDRIAL"/>
    <property type="match status" value="1"/>
</dbReference>
<dbReference type="Proteomes" id="UP000198806">
    <property type="component" value="Unassembled WGS sequence"/>
</dbReference>
<dbReference type="PROSITE" id="PS00211">
    <property type="entry name" value="ABC_TRANSPORTER_1"/>
    <property type="match status" value="1"/>
</dbReference>
<proteinExistence type="predicted"/>
<accession>A0A1I5J600</accession>
<feature type="transmembrane region" description="Helical" evidence="9">
    <location>
        <begin position="258"/>
        <end position="278"/>
    </location>
</feature>
<feature type="transmembrane region" description="Helical" evidence="9">
    <location>
        <begin position="140"/>
        <end position="161"/>
    </location>
</feature>
<feature type="transmembrane region" description="Helical" evidence="9">
    <location>
        <begin position="64"/>
        <end position="93"/>
    </location>
</feature>
<dbReference type="InterPro" id="IPR011527">
    <property type="entry name" value="ABC1_TM_dom"/>
</dbReference>
<evidence type="ECO:0000256" key="3">
    <source>
        <dbReference type="ARBA" id="ARBA00022475"/>
    </source>
</evidence>
<sequence>MGYDTPAYRKGNLMIKLFKNLTKKEWSFIGISLVFIIAQVWLDLKLPDYMSEITMLVQTEGSTMAEILIAGGKMLLCALGSLVGSVIVAALAAKVASNFGARLRGHLFDKVQSFTMEEINRFSTSSLITRSTNDITQVQMVVVMGLQAMIKAPILAVWAIMKIHGKSWQWTLTTALAVLFLVVIVGCCVILAMPKFKQLQNLTDDLNRVTRENLTGLRVVRAYNAEEYQGRKFEKANTELTGANLYANRVMAIMLPSIQLIMSGLSLAIYWVGAILIQEAGMMEKMTLFSDMVVFSSYAMQVVMAFMMLIMIFIMLPRASVSGKRILEVLDTEPTIVDGQITSSKTKCKGEVEFKNVGFKYPDAEDYVIRNVSFTAKKGETVAFIGSTGCGKSTVVNLIPRFYDVTEGEVLVDGINVKEYSQYALRNKIGYVSQKATLFGGTIRSNVAFGDNGKDGFLATDIIEAVNTAQAAEFVEAKEDSYDSFVAQGGANLSGGQKQRVSIARAICRHPEIFIFDDSFSALDYKTDRKLRDALKLECPDATKLVVAQRIGTVRDADKIVVLDEGGVVGIGTHEQLMKTCEVYQQIAFSQLSKEELA</sequence>
<dbReference type="GO" id="GO:0005524">
    <property type="term" value="F:ATP binding"/>
    <property type="evidence" value="ECO:0007669"/>
    <property type="project" value="UniProtKB-KW"/>
</dbReference>
<keyword evidence="7 9" id="KW-1133">Transmembrane helix</keyword>
<dbReference type="PROSITE" id="PS50929">
    <property type="entry name" value="ABC_TM1F"/>
    <property type="match status" value="1"/>
</dbReference>
<comment type="subcellular location">
    <subcellularLocation>
        <location evidence="1">Cell membrane</location>
        <topology evidence="1">Multi-pass membrane protein</topology>
    </subcellularLocation>
</comment>
<gene>
    <name evidence="12" type="ORF">SAMN04489757_1677</name>
</gene>
<dbReference type="SUPFAM" id="SSF90123">
    <property type="entry name" value="ABC transporter transmembrane region"/>
    <property type="match status" value="1"/>
</dbReference>
<evidence type="ECO:0000256" key="2">
    <source>
        <dbReference type="ARBA" id="ARBA00022448"/>
    </source>
</evidence>
<dbReference type="InterPro" id="IPR003439">
    <property type="entry name" value="ABC_transporter-like_ATP-bd"/>
</dbReference>
<name>A0A1I5J600_9FIRM</name>
<keyword evidence="13" id="KW-1185">Reference proteome</keyword>
<dbReference type="PANTHER" id="PTHR43394:SF1">
    <property type="entry name" value="ATP-BINDING CASSETTE SUB-FAMILY B MEMBER 10, MITOCHONDRIAL"/>
    <property type="match status" value="1"/>
</dbReference>
<organism evidence="12 13">
    <name type="scientific">Anaerocolumna aminovalerica</name>
    <dbReference type="NCBI Taxonomy" id="1527"/>
    <lineage>
        <taxon>Bacteria</taxon>
        <taxon>Bacillati</taxon>
        <taxon>Bacillota</taxon>
        <taxon>Clostridia</taxon>
        <taxon>Lachnospirales</taxon>
        <taxon>Lachnospiraceae</taxon>
        <taxon>Anaerocolumna</taxon>
    </lineage>
</organism>
<protein>
    <submittedName>
        <fullName evidence="12">ATP-binding cassette, subfamily B</fullName>
    </submittedName>
</protein>
<dbReference type="InterPro" id="IPR036640">
    <property type="entry name" value="ABC1_TM_sf"/>
</dbReference>
<dbReference type="InterPro" id="IPR039421">
    <property type="entry name" value="Type_1_exporter"/>
</dbReference>
<dbReference type="Gene3D" id="1.20.1560.10">
    <property type="entry name" value="ABC transporter type 1, transmembrane domain"/>
    <property type="match status" value="1"/>
</dbReference>
<feature type="domain" description="ABC transmembrane type-1" evidence="11">
    <location>
        <begin position="31"/>
        <end position="318"/>
    </location>
</feature>
<dbReference type="Pfam" id="PF00664">
    <property type="entry name" value="ABC_membrane"/>
    <property type="match status" value="1"/>
</dbReference>
<dbReference type="InterPro" id="IPR003593">
    <property type="entry name" value="AAA+_ATPase"/>
</dbReference>
<evidence type="ECO:0000259" key="11">
    <source>
        <dbReference type="PROSITE" id="PS50929"/>
    </source>
</evidence>
<reference evidence="12 13" key="1">
    <citation type="submission" date="2016-10" db="EMBL/GenBank/DDBJ databases">
        <authorList>
            <person name="de Groot N.N."/>
        </authorList>
    </citation>
    <scope>NUCLEOTIDE SEQUENCE [LARGE SCALE GENOMIC DNA]</scope>
    <source>
        <strain evidence="12 13">DSM 1283</strain>
    </source>
</reference>
<dbReference type="SMART" id="SM00382">
    <property type="entry name" value="AAA"/>
    <property type="match status" value="1"/>
</dbReference>
<dbReference type="GO" id="GO:0015421">
    <property type="term" value="F:ABC-type oligopeptide transporter activity"/>
    <property type="evidence" value="ECO:0007669"/>
    <property type="project" value="TreeGrafter"/>
</dbReference>
<dbReference type="PROSITE" id="PS50893">
    <property type="entry name" value="ABC_TRANSPORTER_2"/>
    <property type="match status" value="1"/>
</dbReference>
<evidence type="ECO:0000256" key="6">
    <source>
        <dbReference type="ARBA" id="ARBA00022840"/>
    </source>
</evidence>
<dbReference type="GO" id="GO:0016887">
    <property type="term" value="F:ATP hydrolysis activity"/>
    <property type="evidence" value="ECO:0007669"/>
    <property type="project" value="InterPro"/>
</dbReference>
<dbReference type="InterPro" id="IPR017871">
    <property type="entry name" value="ABC_transporter-like_CS"/>
</dbReference>
<dbReference type="SUPFAM" id="SSF52540">
    <property type="entry name" value="P-loop containing nucleoside triphosphate hydrolases"/>
    <property type="match status" value="1"/>
</dbReference>
<dbReference type="CDD" id="cd18548">
    <property type="entry name" value="ABC_6TM_Tm287_like"/>
    <property type="match status" value="1"/>
</dbReference>
<evidence type="ECO:0000313" key="13">
    <source>
        <dbReference type="Proteomes" id="UP000198806"/>
    </source>
</evidence>
<evidence type="ECO:0000256" key="4">
    <source>
        <dbReference type="ARBA" id="ARBA00022692"/>
    </source>
</evidence>
<dbReference type="EMBL" id="FOWD01000067">
    <property type="protein sequence ID" value="SFO67816.1"/>
    <property type="molecule type" value="Genomic_DNA"/>
</dbReference>
<evidence type="ECO:0000256" key="5">
    <source>
        <dbReference type="ARBA" id="ARBA00022741"/>
    </source>
</evidence>
<keyword evidence="4 9" id="KW-0812">Transmembrane</keyword>
<evidence type="ECO:0000313" key="12">
    <source>
        <dbReference type="EMBL" id="SFO67816.1"/>
    </source>
</evidence>
<feature type="transmembrane region" description="Helical" evidence="9">
    <location>
        <begin position="167"/>
        <end position="192"/>
    </location>
</feature>
<dbReference type="Pfam" id="PF00005">
    <property type="entry name" value="ABC_tran"/>
    <property type="match status" value="1"/>
</dbReference>
<keyword evidence="5" id="KW-0547">Nucleotide-binding</keyword>